<dbReference type="PANTHER" id="PTHR22762:SF54">
    <property type="entry name" value="BCDNA.GH04962"/>
    <property type="match status" value="1"/>
</dbReference>
<dbReference type="EMBL" id="BNJQ01000007">
    <property type="protein sequence ID" value="GHP04171.1"/>
    <property type="molecule type" value="Genomic_DNA"/>
</dbReference>
<dbReference type="SUPFAM" id="SSF51445">
    <property type="entry name" value="(Trans)glycosidases"/>
    <property type="match status" value="1"/>
</dbReference>
<dbReference type="Pfam" id="PF13802">
    <property type="entry name" value="Gal_mutarotas_2"/>
    <property type="match status" value="1"/>
</dbReference>
<dbReference type="InterPro" id="IPR048395">
    <property type="entry name" value="Glyco_hydro_31_C"/>
</dbReference>
<dbReference type="InterPro" id="IPR025887">
    <property type="entry name" value="Glyco_hydro_31_N_dom"/>
</dbReference>
<evidence type="ECO:0000256" key="7">
    <source>
        <dbReference type="ARBA" id="ARBA00023180"/>
    </source>
</evidence>
<evidence type="ECO:0000259" key="11">
    <source>
        <dbReference type="PROSITE" id="PS00036"/>
    </source>
</evidence>
<evidence type="ECO:0000256" key="4">
    <source>
        <dbReference type="ARBA" id="ARBA00022729"/>
    </source>
</evidence>
<dbReference type="InterPro" id="IPR000322">
    <property type="entry name" value="Glyco_hydro_31_TIM"/>
</dbReference>
<keyword evidence="13" id="KW-1185">Reference proteome</keyword>
<comment type="caution">
    <text evidence="12">The sequence shown here is derived from an EMBL/GenBank/DDBJ whole genome shotgun (WGS) entry which is preliminary data.</text>
</comment>
<organism evidence="12 13">
    <name type="scientific">Pycnococcus provasolii</name>
    <dbReference type="NCBI Taxonomy" id="41880"/>
    <lineage>
        <taxon>Eukaryota</taxon>
        <taxon>Viridiplantae</taxon>
        <taxon>Chlorophyta</taxon>
        <taxon>Pseudoscourfieldiophyceae</taxon>
        <taxon>Pseudoscourfieldiales</taxon>
        <taxon>Pycnococcaceae</taxon>
        <taxon>Pycnococcus</taxon>
    </lineage>
</organism>
<protein>
    <recommendedName>
        <fullName evidence="9">Glucosidase II subunit alpha</fullName>
    </recommendedName>
</protein>
<keyword evidence="5" id="KW-0378">Hydrolase</keyword>
<evidence type="ECO:0000256" key="10">
    <source>
        <dbReference type="SAM" id="MobiDB-lite"/>
    </source>
</evidence>
<evidence type="ECO:0000313" key="13">
    <source>
        <dbReference type="Proteomes" id="UP000660262"/>
    </source>
</evidence>
<dbReference type="Gene3D" id="2.60.40.1760">
    <property type="entry name" value="glycosyl hydrolase (family 31)"/>
    <property type="match status" value="1"/>
</dbReference>
<evidence type="ECO:0000256" key="9">
    <source>
        <dbReference type="ARBA" id="ARBA00042895"/>
    </source>
</evidence>
<dbReference type="GO" id="GO:0003700">
    <property type="term" value="F:DNA-binding transcription factor activity"/>
    <property type="evidence" value="ECO:0007669"/>
    <property type="project" value="InterPro"/>
</dbReference>
<proteinExistence type="inferred from homology"/>
<dbReference type="InterPro" id="IPR013780">
    <property type="entry name" value="Glyco_hydro_b"/>
</dbReference>
<evidence type="ECO:0000313" key="12">
    <source>
        <dbReference type="EMBL" id="GHP04171.1"/>
    </source>
</evidence>
<feature type="domain" description="BZIP" evidence="11">
    <location>
        <begin position="280"/>
        <end position="295"/>
    </location>
</feature>
<sequence>MEMELVNHPASPQEAQPRNGMQRALPLTEAEVVTQGTVPQGEMPMLANIGPDAPSLLPSFAATNTRTDDEETRNQASDAPTPTPKPTPPNGAAAAAAAPSPTVPPPPQDNSTAKLIPELALAMRAANLDPDVLERATRSQNEVPQWTDDYQRRMLHDISFLQQEMGKECTALSVSLSNASTWLGNATAWVGSISSLRAYYLLELWLKRRNERNSLPLPFDLARDLLFRAYDHARQPPRVDNRWRNGGPRRDNTPRVGMDGVLYPPVAPPFGRRGGVVSQRRKEQNRLAQRRFREKQREKALLARRQLEERVMADDDEDESLKRQLAQAEGELEGVPEGDFKTCEGLGFCKRNRFRQPASFAARQPGQTVGPTFVIDLGDAAASTGGDVANAGVYFPLSLLAYASGAVRIKMEERNHQRYTVRDVVDDASLSSTQVAWHVAKNDNAGAELVAGQVKAVVKYSPFKVEIMRNDNTVAVFNDLQKLHMEARRPKPAEVPNDVSGLWSETFNGHTDSKPEGPTSVSLDVSFPDVQNVYGLPERATSFSLKDTTSGGGKAAVSEPYRLYNLDVFEYLHESPFGLYGSIPYVVAHKPGQTAGVFWLNAAEMYVDVEHYTKGTSTHWYAESGIVDLFVFTGPTASDVMRQYAVAAGGTAMPPLWSLGYHQCRWNYRDEADVRMVDGGFDEHDIPYDVLWLDIEHTDGKRYMTWDDRFFPNPVKMQEEVTEKGRHMVCIVDPHVKRDDNYATHREAQQKGLYVKKSDGTSDFDGWCWPGSSSYLDVTDAGVRSWWSDKFSLANYKGSTNSLHIWNDMNEPSVFNGPEITMQKDLKHKGNVEHRHLHNMYGYYYHLATRDGLAKRSVASQPKRPERPFVLSRAFFAGTQKVGPIWTGDNTADWNHLQVSVPMLLALSVTGLPWSGADVGGFFGNPDGQLLARWYQLGVYYPFFRGHAHLDTKRREPWLFGEPYTSNIRQAIRTRYTLLPYLYTLFAEAHTDGAPIMRPVWYEFENDGKDVVLSGADNLFMLGPGLLVVPVTTENVGLAPGDTMEINAPGSSSQLWYSAEDGAVVRGGNVRIPVKDSAVPAYYRGGTIVARKDRARRSSRAMTFDPHTLVVALDTSGSASGRVFLDDGISQDTGSNRAMRRVAMSGGTLSCGGDEAHVWGKGTYTPAAEPSPEPASQGVIGRVFGTPPASKEVALNADDVARGMEVERVIFLGLPANKAFKAVFADGREEALVKSPYITPGLEATTSALTLRTPGVRLHQDWQLRIVAA</sequence>
<dbReference type="Gene3D" id="3.20.20.80">
    <property type="entry name" value="Glycosidases"/>
    <property type="match status" value="1"/>
</dbReference>
<evidence type="ECO:0000256" key="3">
    <source>
        <dbReference type="ARBA" id="ARBA00007806"/>
    </source>
</evidence>
<gene>
    <name evidence="12" type="ORF">PPROV_000292500</name>
</gene>
<dbReference type="Proteomes" id="UP000660262">
    <property type="component" value="Unassembled WGS sequence"/>
</dbReference>
<feature type="region of interest" description="Disordered" evidence="10">
    <location>
        <begin position="1"/>
        <end position="112"/>
    </location>
</feature>
<feature type="compositionally biased region" description="Low complexity" evidence="10">
    <location>
        <begin position="90"/>
        <end position="100"/>
    </location>
</feature>
<evidence type="ECO:0000256" key="5">
    <source>
        <dbReference type="ARBA" id="ARBA00022801"/>
    </source>
</evidence>
<dbReference type="CDD" id="cd14688">
    <property type="entry name" value="bZIP_YAP"/>
    <property type="match status" value="1"/>
</dbReference>
<dbReference type="PROSITE" id="PS00036">
    <property type="entry name" value="BZIP_BASIC"/>
    <property type="match status" value="1"/>
</dbReference>
<dbReference type="SUPFAM" id="SSF51011">
    <property type="entry name" value="Glycosyl hydrolase domain"/>
    <property type="match status" value="1"/>
</dbReference>
<dbReference type="GO" id="GO:0005783">
    <property type="term" value="C:endoplasmic reticulum"/>
    <property type="evidence" value="ECO:0007669"/>
    <property type="project" value="UniProtKB-SubCell"/>
</dbReference>
<dbReference type="Pfam" id="PF21365">
    <property type="entry name" value="Glyco_hydro_31_3rd"/>
    <property type="match status" value="1"/>
</dbReference>
<dbReference type="Gene3D" id="2.60.40.1180">
    <property type="entry name" value="Golgi alpha-mannosidase II"/>
    <property type="match status" value="2"/>
</dbReference>
<dbReference type="GO" id="GO:0005975">
    <property type="term" value="P:carbohydrate metabolic process"/>
    <property type="evidence" value="ECO:0007669"/>
    <property type="project" value="InterPro"/>
</dbReference>
<dbReference type="Pfam" id="PF01055">
    <property type="entry name" value="Glyco_hydro_31_2nd"/>
    <property type="match status" value="1"/>
</dbReference>
<evidence type="ECO:0000256" key="8">
    <source>
        <dbReference type="ARBA" id="ARBA00023295"/>
    </source>
</evidence>
<dbReference type="AlphaFoldDB" id="A0A830HEX8"/>
<reference evidence="12" key="1">
    <citation type="submission" date="2020-10" db="EMBL/GenBank/DDBJ databases">
        <title>Unveiling of a novel bifunctional photoreceptor, Dualchrome1, isolated from a cosmopolitan green alga.</title>
        <authorList>
            <person name="Suzuki S."/>
            <person name="Kawachi M."/>
        </authorList>
    </citation>
    <scope>NUCLEOTIDE SEQUENCE</scope>
    <source>
        <strain evidence="12">NIES 2893</strain>
    </source>
</reference>
<dbReference type="InterPro" id="IPR017853">
    <property type="entry name" value="GH"/>
</dbReference>
<accession>A0A830HEX8</accession>
<dbReference type="GO" id="GO:0030246">
    <property type="term" value="F:carbohydrate binding"/>
    <property type="evidence" value="ECO:0007669"/>
    <property type="project" value="InterPro"/>
</dbReference>
<comment type="pathway">
    <text evidence="2">Glycan metabolism; N-glycan metabolism.</text>
</comment>
<keyword evidence="7" id="KW-0325">Glycoprotein</keyword>
<dbReference type="InterPro" id="IPR011013">
    <property type="entry name" value="Gal_mutarotase_sf_dom"/>
</dbReference>
<evidence type="ECO:0000256" key="1">
    <source>
        <dbReference type="ARBA" id="ARBA00004240"/>
    </source>
</evidence>
<dbReference type="GO" id="GO:0090599">
    <property type="term" value="F:alpha-glucosidase activity"/>
    <property type="evidence" value="ECO:0007669"/>
    <property type="project" value="TreeGrafter"/>
</dbReference>
<comment type="similarity">
    <text evidence="3">Belongs to the glycosyl hydrolase 31 family.</text>
</comment>
<name>A0A830HEX8_9CHLO</name>
<dbReference type="CDD" id="cd06603">
    <property type="entry name" value="GH31_GANC_GANAB_alpha"/>
    <property type="match status" value="1"/>
</dbReference>
<dbReference type="FunFam" id="3.20.20.80:FF:000039">
    <property type="entry name" value="Glucosidase, alpha neutral C"/>
    <property type="match status" value="1"/>
</dbReference>
<dbReference type="InterPro" id="IPR004827">
    <property type="entry name" value="bZIP"/>
</dbReference>
<dbReference type="CDD" id="cd14752">
    <property type="entry name" value="GH31_N"/>
    <property type="match status" value="1"/>
</dbReference>
<keyword evidence="6" id="KW-0256">Endoplasmic reticulum</keyword>
<dbReference type="SUPFAM" id="SSF74650">
    <property type="entry name" value="Galactose mutarotase-like"/>
    <property type="match status" value="1"/>
</dbReference>
<evidence type="ECO:0000256" key="2">
    <source>
        <dbReference type="ARBA" id="ARBA00004833"/>
    </source>
</evidence>
<comment type="subcellular location">
    <subcellularLocation>
        <location evidence="1">Endoplasmic reticulum</location>
    </subcellularLocation>
</comment>
<feature type="compositionally biased region" description="Basic and acidic residues" evidence="10">
    <location>
        <begin position="238"/>
        <end position="253"/>
    </location>
</feature>
<feature type="region of interest" description="Disordered" evidence="10">
    <location>
        <begin position="238"/>
        <end position="260"/>
    </location>
</feature>
<keyword evidence="4" id="KW-0732">Signal</keyword>
<dbReference type="OrthoDB" id="3237269at2759"/>
<dbReference type="GO" id="GO:0006491">
    <property type="term" value="P:N-glycan processing"/>
    <property type="evidence" value="ECO:0007669"/>
    <property type="project" value="TreeGrafter"/>
</dbReference>
<feature type="region of interest" description="Disordered" evidence="10">
    <location>
        <begin position="272"/>
        <end position="291"/>
    </location>
</feature>
<evidence type="ECO:0000256" key="6">
    <source>
        <dbReference type="ARBA" id="ARBA00022824"/>
    </source>
</evidence>
<keyword evidence="8" id="KW-0326">Glycosidase</keyword>
<dbReference type="PANTHER" id="PTHR22762">
    <property type="entry name" value="ALPHA-GLUCOSIDASE"/>
    <property type="match status" value="1"/>
</dbReference>